<dbReference type="KEGG" id="apo:Arcpr_0524"/>
<feature type="transmembrane region" description="Helical" evidence="6">
    <location>
        <begin position="223"/>
        <end position="249"/>
    </location>
</feature>
<sequence length="484" mass="54012">MLAKRVFRNVVYNSSSVLIANVVGVVVTIYVARALKPELFGIYSLALSIAFLLLTFTDLGINATLVRYVAHAHGLKDYELVRGYIRGLSKLKVLLVFLVSTTLFASSDVLSTYVFHKPLLSDPLKVTSLFILFFSLSGFLNAIFNAFNDFKANLIKSAVYEFSRLFFIILFVSAGLSVIGALLGFAIASSLALIVLLVSLLKKYGNLVFGRAKPIDWRRIVRFTSYLTIGSITWVVFAYVDSVMIGMFLPAEDVGYYRASYNIVGAISGLVSIPTVMFPVFVQLEGRDLRNAFNRAFKYSAILSFPVVFGLISLGEQLIKFVYGADYLPAVPVLYVLSFLILRSALGFWGVIFNAKEKPEYPVYVSFFAMILNIVLNYFMILRWGIVGAGIATVVSNLFSWITLAYLSKVMFNVFPKVEHLVKPIVSSLIMFYIISQFKLSNLIEGVSVVLLGAMVYFGVLFLIKGMTIDDLRYLRTILGLERD</sequence>
<name>D2RH15_ARCPA</name>
<feature type="transmembrane region" description="Helical" evidence="6">
    <location>
        <begin position="44"/>
        <end position="70"/>
    </location>
</feature>
<feature type="transmembrane region" description="Helical" evidence="6">
    <location>
        <begin position="261"/>
        <end position="284"/>
    </location>
</feature>
<dbReference type="PANTHER" id="PTHR30250:SF11">
    <property type="entry name" value="O-ANTIGEN TRANSPORTER-RELATED"/>
    <property type="match status" value="1"/>
</dbReference>
<feature type="transmembrane region" description="Helical" evidence="6">
    <location>
        <begin position="444"/>
        <end position="464"/>
    </location>
</feature>
<dbReference type="eggNOG" id="arCOG02209">
    <property type="taxonomic scope" value="Archaea"/>
</dbReference>
<gene>
    <name evidence="7" type="ordered locus">Arcpr_0524</name>
</gene>
<feature type="transmembrane region" description="Helical" evidence="6">
    <location>
        <begin position="327"/>
        <end position="349"/>
    </location>
</feature>
<dbReference type="RefSeq" id="WP_012939926.1">
    <property type="nucleotide sequence ID" value="NC_013741.1"/>
</dbReference>
<accession>D2RH15</accession>
<dbReference type="PaxDb" id="572546-Arcpr_0524"/>
<keyword evidence="3 6" id="KW-0812">Transmembrane</keyword>
<evidence type="ECO:0000256" key="3">
    <source>
        <dbReference type="ARBA" id="ARBA00022692"/>
    </source>
</evidence>
<proteinExistence type="predicted"/>
<protein>
    <submittedName>
        <fullName evidence="7">Polysaccharide biosynthesis protein</fullName>
    </submittedName>
</protein>
<dbReference type="EMBL" id="CP001857">
    <property type="protein sequence ID" value="ADB57590.1"/>
    <property type="molecule type" value="Genomic_DNA"/>
</dbReference>
<evidence type="ECO:0000256" key="5">
    <source>
        <dbReference type="ARBA" id="ARBA00023136"/>
    </source>
</evidence>
<dbReference type="PANTHER" id="PTHR30250">
    <property type="entry name" value="PST FAMILY PREDICTED COLANIC ACID TRANSPORTER"/>
    <property type="match status" value="1"/>
</dbReference>
<feature type="transmembrane region" description="Helical" evidence="6">
    <location>
        <begin position="91"/>
        <end position="115"/>
    </location>
</feature>
<evidence type="ECO:0000256" key="4">
    <source>
        <dbReference type="ARBA" id="ARBA00022989"/>
    </source>
</evidence>
<dbReference type="HOGENOM" id="CLU_022017_6_2_2"/>
<dbReference type="Proteomes" id="UP000001901">
    <property type="component" value="Chromosome"/>
</dbReference>
<dbReference type="GeneID" id="8739183"/>
<dbReference type="GO" id="GO:0005886">
    <property type="term" value="C:plasma membrane"/>
    <property type="evidence" value="ECO:0007669"/>
    <property type="project" value="UniProtKB-SubCell"/>
</dbReference>
<dbReference type="InterPro" id="IPR002797">
    <property type="entry name" value="Polysacc_synth"/>
</dbReference>
<feature type="transmembrane region" description="Helical" evidence="6">
    <location>
        <begin position="386"/>
        <end position="408"/>
    </location>
</feature>
<dbReference type="Pfam" id="PF01943">
    <property type="entry name" value="Polysacc_synt"/>
    <property type="match status" value="1"/>
</dbReference>
<reference evidence="7 8" key="1">
    <citation type="journal article" date="2010" name="Stand. Genomic Sci.">
        <title>Complete genome sequence of Archaeoglobus profundus type strain (AV18).</title>
        <authorList>
            <person name="von Jan M."/>
            <person name="Lapidus A."/>
            <person name="Del Rio T.G."/>
            <person name="Copeland A."/>
            <person name="Tice H."/>
            <person name="Cheng J.F."/>
            <person name="Lucas S."/>
            <person name="Chen F."/>
            <person name="Nolan M."/>
            <person name="Goodwin L."/>
            <person name="Han C."/>
            <person name="Pitluck S."/>
            <person name="Liolios K."/>
            <person name="Ivanova N."/>
            <person name="Mavromatis K."/>
            <person name="Ovchinnikova G."/>
            <person name="Chertkov O."/>
            <person name="Pati A."/>
            <person name="Chen A."/>
            <person name="Palaniappan K."/>
            <person name="Land M."/>
            <person name="Hauser L."/>
            <person name="Chang Y.J."/>
            <person name="Jeffries C.D."/>
            <person name="Saunders E."/>
            <person name="Brettin T."/>
            <person name="Detter J.C."/>
            <person name="Chain P."/>
            <person name="Eichinger K."/>
            <person name="Huber H."/>
            <person name="Spring S."/>
            <person name="Rohde M."/>
            <person name="Goker M."/>
            <person name="Wirth R."/>
            <person name="Woyke T."/>
            <person name="Bristow J."/>
            <person name="Eisen J.A."/>
            <person name="Markowitz V."/>
            <person name="Hugenholtz P."/>
            <person name="Kyrpides N.C."/>
            <person name="Klenk H.P."/>
        </authorList>
    </citation>
    <scope>NUCLEOTIDE SEQUENCE [LARGE SCALE GENOMIC DNA]</scope>
    <source>
        <strain evidence="8">DSM 5631 / JCM 9629 / NBRC 100127 / Av18</strain>
    </source>
</reference>
<evidence type="ECO:0000313" key="8">
    <source>
        <dbReference type="Proteomes" id="UP000001901"/>
    </source>
</evidence>
<evidence type="ECO:0000256" key="2">
    <source>
        <dbReference type="ARBA" id="ARBA00022475"/>
    </source>
</evidence>
<feature type="transmembrane region" description="Helical" evidence="6">
    <location>
        <begin position="296"/>
        <end position="315"/>
    </location>
</feature>
<keyword evidence="2" id="KW-1003">Cell membrane</keyword>
<evidence type="ECO:0000313" key="7">
    <source>
        <dbReference type="EMBL" id="ADB57590.1"/>
    </source>
</evidence>
<feature type="transmembrane region" description="Helical" evidence="6">
    <location>
        <begin position="159"/>
        <end position="176"/>
    </location>
</feature>
<dbReference type="CDD" id="cd13128">
    <property type="entry name" value="MATE_Wzx_like"/>
    <property type="match status" value="1"/>
</dbReference>
<organism evidence="7 8">
    <name type="scientific">Archaeoglobus profundus (strain DSM 5631 / JCM 9629 / NBRC 100127 / Av18)</name>
    <dbReference type="NCBI Taxonomy" id="572546"/>
    <lineage>
        <taxon>Archaea</taxon>
        <taxon>Methanobacteriati</taxon>
        <taxon>Methanobacteriota</taxon>
        <taxon>Archaeoglobi</taxon>
        <taxon>Archaeoglobales</taxon>
        <taxon>Archaeoglobaceae</taxon>
        <taxon>Archaeoglobus</taxon>
    </lineage>
</organism>
<dbReference type="InterPro" id="IPR050833">
    <property type="entry name" value="Poly_Biosynth_Transport"/>
</dbReference>
<feature type="transmembrane region" description="Helical" evidence="6">
    <location>
        <begin position="12"/>
        <end position="32"/>
    </location>
</feature>
<feature type="transmembrane region" description="Helical" evidence="6">
    <location>
        <begin position="127"/>
        <end position="147"/>
    </location>
</feature>
<keyword evidence="5 6" id="KW-0472">Membrane</keyword>
<feature type="transmembrane region" description="Helical" evidence="6">
    <location>
        <begin position="361"/>
        <end position="380"/>
    </location>
</feature>
<dbReference type="AlphaFoldDB" id="D2RH15"/>
<evidence type="ECO:0000256" key="6">
    <source>
        <dbReference type="SAM" id="Phobius"/>
    </source>
</evidence>
<keyword evidence="8" id="KW-1185">Reference proteome</keyword>
<evidence type="ECO:0000256" key="1">
    <source>
        <dbReference type="ARBA" id="ARBA00004651"/>
    </source>
</evidence>
<dbReference type="OrthoDB" id="202076at2157"/>
<feature type="transmembrane region" description="Helical" evidence="6">
    <location>
        <begin position="182"/>
        <end position="202"/>
    </location>
</feature>
<comment type="subcellular location">
    <subcellularLocation>
        <location evidence="1">Cell membrane</location>
        <topology evidence="1">Multi-pass membrane protein</topology>
    </subcellularLocation>
</comment>
<feature type="transmembrane region" description="Helical" evidence="6">
    <location>
        <begin position="420"/>
        <end position="438"/>
    </location>
</feature>
<dbReference type="STRING" id="572546.Arcpr_0524"/>
<keyword evidence="4 6" id="KW-1133">Transmembrane helix</keyword>